<dbReference type="RefSeq" id="WP_185388582.1">
    <property type="nucleotide sequence ID" value="NZ_JAARQN010000003.1"/>
</dbReference>
<organism evidence="3 4">
    <name type="scientific">Listeria newyorkensis</name>
    <dbReference type="NCBI Taxonomy" id="1497681"/>
    <lineage>
        <taxon>Bacteria</taxon>
        <taxon>Bacillati</taxon>
        <taxon>Bacillota</taxon>
        <taxon>Bacilli</taxon>
        <taxon>Bacillales</taxon>
        <taxon>Listeriaceae</taxon>
        <taxon>Listeria</taxon>
    </lineage>
</organism>
<reference evidence="3 4" key="1">
    <citation type="submission" date="2020-03" db="EMBL/GenBank/DDBJ databases">
        <title>Soil Listeria distribution.</title>
        <authorList>
            <person name="Liao J."/>
            <person name="Wiedmann M."/>
        </authorList>
    </citation>
    <scope>NUCLEOTIDE SEQUENCE [LARGE SCALE GENOMIC DNA]</scope>
    <source>
        <strain evidence="3 4">FSL L7-1614</strain>
    </source>
</reference>
<evidence type="ECO:0000259" key="2">
    <source>
        <dbReference type="Pfam" id="PF20622"/>
    </source>
</evidence>
<feature type="signal peptide" evidence="1">
    <location>
        <begin position="1"/>
        <end position="32"/>
    </location>
</feature>
<dbReference type="AlphaFoldDB" id="A0A841YVG0"/>
<name>A0A841YVG0_9LIST</name>
<dbReference type="Proteomes" id="UP000569903">
    <property type="component" value="Unassembled WGS sequence"/>
</dbReference>
<proteinExistence type="predicted"/>
<evidence type="ECO:0000313" key="4">
    <source>
        <dbReference type="Proteomes" id="UP000569903"/>
    </source>
</evidence>
<comment type="caution">
    <text evidence="3">The sequence shown here is derived from an EMBL/GenBank/DDBJ whole genome shotgun (WGS) entry which is preliminary data.</text>
</comment>
<feature type="domain" description="Bacterial Ig" evidence="2">
    <location>
        <begin position="60"/>
        <end position="121"/>
    </location>
</feature>
<accession>A0A841YVG0</accession>
<feature type="domain" description="Bacterial Ig" evidence="2">
    <location>
        <begin position="149"/>
        <end position="220"/>
    </location>
</feature>
<evidence type="ECO:0000313" key="3">
    <source>
        <dbReference type="EMBL" id="MBC1457295.1"/>
    </source>
</evidence>
<feature type="chain" id="PRO_5032722716" description="Bacterial Ig domain-containing protein" evidence="1">
    <location>
        <begin position="33"/>
        <end position="228"/>
    </location>
</feature>
<evidence type="ECO:0000256" key="1">
    <source>
        <dbReference type="SAM" id="SignalP"/>
    </source>
</evidence>
<dbReference type="EMBL" id="JAARQN010000003">
    <property type="protein sequence ID" value="MBC1457295.1"/>
    <property type="molecule type" value="Genomic_DNA"/>
</dbReference>
<gene>
    <name evidence="3" type="ORF">HB850_05975</name>
</gene>
<protein>
    <recommendedName>
        <fullName evidence="2">Bacterial Ig domain-containing protein</fullName>
    </recommendedName>
</protein>
<dbReference type="InterPro" id="IPR046746">
    <property type="entry name" value="Big_15"/>
</dbReference>
<keyword evidence="1" id="KW-0732">Signal</keyword>
<dbReference type="Pfam" id="PF20622">
    <property type="entry name" value="Big_15"/>
    <property type="match status" value="2"/>
</dbReference>
<sequence length="228" mass="23832">MNNTIKKLAVVSVAATMLTTSVMATIPMGAHAAESAVATSAQNSNAITAPQLLNVTKDGFSGKYGSNIASVKLIVNGKVSKVATLSNGTYSFSGLLSGKQIRSTDIVSVIGYNAFGSEMHELEMEPGYADDVVIPPVVASINSYSITAPDSLSLSQSALSGNYGSDIASVKLIVEGRVAQVATLSNGTYTFNNLLNGQRVRVTDDISVIGYNAQGQEMHQISFDDITK</sequence>